<sequence length="389" mass="44227">MMQACGIVAEYNPFHRGHQYQLKQARQQSAADCLIVVMSGNFVQRGEPAIVDKWQRAQLALQFGADLVIELPFASACQPADLFAQGALQILSMLQCTTLAFGTEDVTFDYQKFGQQMLGQVQHQQFTIDYQKTYATQWNDFLTAVIGRRVTAPNQLLGLSYALANAQLTQPLKLIPIQRQGAAHDQTEVATAATFASASAIRQLLLDQQPAGAVQPLLPYPQARLQPPYINVEQLWPFLHFRLNTTWPSELADIYQMSEGLEYRFNEQNRESTSWSDFLQRVKSKRYTYARLRRLALYTTLNITNQDLKQAQSWGPQLRVLGFNQIGQAYLHQQRPQLPTPLITKVDAKTGATNGPLGLQVRVDRFYQQLSGREQNFKRRVIITNKEFN</sequence>
<dbReference type="Pfam" id="PF05636">
    <property type="entry name" value="HIGH_NTase1"/>
    <property type="match status" value="1"/>
</dbReference>
<comment type="similarity">
    <text evidence="3">Belongs to the TmcAL family.</text>
</comment>
<name>A0ABW4BKM0_9LACO</name>
<dbReference type="Proteomes" id="UP001597191">
    <property type="component" value="Unassembled WGS sequence"/>
</dbReference>
<feature type="binding site" evidence="3">
    <location>
        <position position="102"/>
    </location>
    <ligand>
        <name>ATP</name>
        <dbReference type="ChEBI" id="CHEBI:30616"/>
    </ligand>
</feature>
<reference evidence="5" key="1">
    <citation type="journal article" date="2019" name="Int. J. Syst. Evol. Microbiol.">
        <title>The Global Catalogue of Microorganisms (GCM) 10K type strain sequencing project: providing services to taxonomists for standard genome sequencing and annotation.</title>
        <authorList>
            <consortium name="The Broad Institute Genomics Platform"/>
            <consortium name="The Broad Institute Genome Sequencing Center for Infectious Disease"/>
            <person name="Wu L."/>
            <person name="Ma J."/>
        </authorList>
    </citation>
    <scope>NUCLEOTIDE SEQUENCE [LARGE SCALE GENOMIC DNA]</scope>
    <source>
        <strain evidence="5">CCM 8937</strain>
    </source>
</reference>
<dbReference type="HAMAP" id="MF_01539">
    <property type="entry name" value="TmcAL"/>
    <property type="match status" value="1"/>
</dbReference>
<dbReference type="SUPFAM" id="SSF52374">
    <property type="entry name" value="Nucleotidylyl transferase"/>
    <property type="match status" value="1"/>
</dbReference>
<evidence type="ECO:0000256" key="2">
    <source>
        <dbReference type="ARBA" id="ARBA00022694"/>
    </source>
</evidence>
<keyword evidence="1 3" id="KW-0436">Ligase</keyword>
<keyword evidence="3" id="KW-0694">RNA-binding</keyword>
<dbReference type="InterPro" id="IPR008513">
    <property type="entry name" value="tRNA(Met)_cyd_acetate_ligase"/>
</dbReference>
<dbReference type="RefSeq" id="WP_225420153.1">
    <property type="nucleotide sequence ID" value="NZ_JBHTOH010000025.1"/>
</dbReference>
<protein>
    <recommendedName>
        <fullName evidence="3">tRNA(Met) cytidine acetate ligase</fullName>
        <ecNumber evidence="3">6.3.4.-</ecNumber>
    </recommendedName>
</protein>
<keyword evidence="5" id="KW-1185">Reference proteome</keyword>
<dbReference type="Gene3D" id="3.40.50.620">
    <property type="entry name" value="HUPs"/>
    <property type="match status" value="1"/>
</dbReference>
<evidence type="ECO:0000313" key="5">
    <source>
        <dbReference type="Proteomes" id="UP001597191"/>
    </source>
</evidence>
<keyword evidence="3" id="KW-0820">tRNA-binding</keyword>
<feature type="binding site" evidence="3">
    <location>
        <begin position="8"/>
        <end position="21"/>
    </location>
    <ligand>
        <name>ATP</name>
        <dbReference type="ChEBI" id="CHEBI:30616"/>
    </ligand>
</feature>
<keyword evidence="3" id="KW-0067">ATP-binding</keyword>
<keyword evidence="2 3" id="KW-0819">tRNA processing</keyword>
<feature type="binding site" evidence="3">
    <location>
        <position position="179"/>
    </location>
    <ligand>
        <name>ATP</name>
        <dbReference type="ChEBI" id="CHEBI:30616"/>
    </ligand>
</feature>
<dbReference type="EMBL" id="JBHTOH010000025">
    <property type="protein sequence ID" value="MFD1410787.1"/>
    <property type="molecule type" value="Genomic_DNA"/>
</dbReference>
<comment type="subcellular location">
    <subcellularLocation>
        <location evidence="3">Cytoplasm</location>
    </subcellularLocation>
</comment>
<organism evidence="4 5">
    <name type="scientific">Lapidilactobacillus gannanensis</name>
    <dbReference type="NCBI Taxonomy" id="2486002"/>
    <lineage>
        <taxon>Bacteria</taxon>
        <taxon>Bacillati</taxon>
        <taxon>Bacillota</taxon>
        <taxon>Bacilli</taxon>
        <taxon>Lactobacillales</taxon>
        <taxon>Lactobacillaceae</taxon>
        <taxon>Lapidilactobacillus</taxon>
    </lineage>
</organism>
<comment type="caution">
    <text evidence="4">The sequence shown here is derived from an EMBL/GenBank/DDBJ whole genome shotgun (WGS) entry which is preliminary data.</text>
</comment>
<evidence type="ECO:0000256" key="1">
    <source>
        <dbReference type="ARBA" id="ARBA00022598"/>
    </source>
</evidence>
<keyword evidence="3" id="KW-0547">Nucleotide-binding</keyword>
<accession>A0ABW4BKM0</accession>
<gene>
    <name evidence="3" type="primary">tmcAL</name>
    <name evidence="4" type="ORF">ACFQ4R_04050</name>
</gene>
<dbReference type="EC" id="6.3.4.-" evidence="3"/>
<dbReference type="PANTHER" id="PTHR37825:SF1">
    <property type="entry name" value="TRNA(MET) CYTIDINE ACETATE LIGASE"/>
    <property type="match status" value="1"/>
</dbReference>
<comment type="catalytic activity">
    <reaction evidence="3">
        <text>cytidine(34) in elongator tRNA(Met) + acetate + ATP = N(4)-acetylcytidine(34) in elongator tRNA(Met) + AMP + diphosphate</text>
        <dbReference type="Rhea" id="RHEA:58144"/>
        <dbReference type="Rhea" id="RHEA-COMP:10693"/>
        <dbReference type="Rhea" id="RHEA-COMP:10694"/>
        <dbReference type="ChEBI" id="CHEBI:30089"/>
        <dbReference type="ChEBI" id="CHEBI:30616"/>
        <dbReference type="ChEBI" id="CHEBI:33019"/>
        <dbReference type="ChEBI" id="CHEBI:74900"/>
        <dbReference type="ChEBI" id="CHEBI:82748"/>
        <dbReference type="ChEBI" id="CHEBI:456215"/>
    </reaction>
</comment>
<evidence type="ECO:0000256" key="3">
    <source>
        <dbReference type="HAMAP-Rule" id="MF_01539"/>
    </source>
</evidence>
<comment type="caution">
    <text evidence="3">Lacks conserved residue(s) required for the propagation of feature annotation.</text>
</comment>
<keyword evidence="3" id="KW-0963">Cytoplasm</keyword>
<feature type="binding site" evidence="3">
    <location>
        <position position="154"/>
    </location>
    <ligand>
        <name>ATP</name>
        <dbReference type="ChEBI" id="CHEBI:30616"/>
    </ligand>
</feature>
<evidence type="ECO:0000313" key="4">
    <source>
        <dbReference type="EMBL" id="MFD1410787.1"/>
    </source>
</evidence>
<dbReference type="InterPro" id="IPR014729">
    <property type="entry name" value="Rossmann-like_a/b/a_fold"/>
</dbReference>
<proteinExistence type="inferred from homology"/>
<dbReference type="PANTHER" id="PTHR37825">
    <property type="entry name" value="TRNA(MET) CYTIDINE ACETATE LIGASE"/>
    <property type="match status" value="1"/>
</dbReference>
<dbReference type="NCBIfam" id="NF010191">
    <property type="entry name" value="PRK13670.1"/>
    <property type="match status" value="1"/>
</dbReference>
<comment type="function">
    <text evidence="3">Catalyzes the formation of N(4)-acetylcytidine (ac(4)C) at the wobble position of elongator tRNA(Met), using acetate and ATP as substrates. First activates an acetate ion to form acetyladenylate (Ac-AMP) and then transfers the acetyl group to tRNA to form ac(4)C34.</text>
</comment>